<reference evidence="7 8" key="1">
    <citation type="journal article" date="2020" name="Int. J. Syst. Evol. Microbiol.">
        <title>Pseudomonas kitaguniensis sp. nov., a pathogen causing bacterial rot of Welsh onion in Japan.</title>
        <authorList>
            <person name="Sawada H."/>
            <person name="Fujikawa T."/>
            <person name="Nishiwaki Y."/>
            <person name="Horita H."/>
        </authorList>
    </citation>
    <scope>NUCLEOTIDE SEQUENCE [LARGE SCALE GENOMIC DNA]</scope>
    <source>
        <strain evidence="7 8">MAFF 212408</strain>
    </source>
</reference>
<organism evidence="7 8">
    <name type="scientific">Pseudomonas kitaguniensis</name>
    <dbReference type="NCBI Taxonomy" id="2607908"/>
    <lineage>
        <taxon>Bacteria</taxon>
        <taxon>Pseudomonadati</taxon>
        <taxon>Pseudomonadota</taxon>
        <taxon>Gammaproteobacteria</taxon>
        <taxon>Pseudomonadales</taxon>
        <taxon>Pseudomonadaceae</taxon>
        <taxon>Pseudomonas</taxon>
    </lineage>
</organism>
<feature type="domain" description="TM2" evidence="6">
    <location>
        <begin position="13"/>
        <end position="60"/>
    </location>
</feature>
<dbReference type="InterPro" id="IPR007829">
    <property type="entry name" value="TM2"/>
</dbReference>
<dbReference type="PANTHER" id="PTHR21016">
    <property type="entry name" value="BETA-AMYLOID BINDING PROTEIN-RELATED"/>
    <property type="match status" value="1"/>
</dbReference>
<comment type="caution">
    <text evidence="7">The sequence shown here is derived from an EMBL/GenBank/DDBJ whole genome shotgun (WGS) entry which is preliminary data.</text>
</comment>
<keyword evidence="8" id="KW-1185">Reference proteome</keyword>
<dbReference type="RefSeq" id="WP_152748005.1">
    <property type="nucleotide sequence ID" value="NZ_VUAZ01000193.1"/>
</dbReference>
<evidence type="ECO:0000259" key="6">
    <source>
        <dbReference type="Pfam" id="PF05154"/>
    </source>
</evidence>
<feature type="transmembrane region" description="Helical" evidence="5">
    <location>
        <begin position="106"/>
        <end position="125"/>
    </location>
</feature>
<evidence type="ECO:0000256" key="1">
    <source>
        <dbReference type="ARBA" id="ARBA00004141"/>
    </source>
</evidence>
<feature type="transmembrane region" description="Helical" evidence="5">
    <location>
        <begin position="17"/>
        <end position="35"/>
    </location>
</feature>
<gene>
    <name evidence="7" type="ORF">F0169_25900</name>
</gene>
<dbReference type="Proteomes" id="UP000326112">
    <property type="component" value="Unassembled WGS sequence"/>
</dbReference>
<comment type="subcellular location">
    <subcellularLocation>
        <location evidence="1">Membrane</location>
        <topology evidence="1">Multi-pass membrane protein</topology>
    </subcellularLocation>
</comment>
<feature type="transmembrane region" description="Helical" evidence="5">
    <location>
        <begin position="82"/>
        <end position="99"/>
    </location>
</feature>
<keyword evidence="2 5" id="KW-0812">Transmembrane</keyword>
<sequence length="152" mass="17357">MNTYRQDYSQQDTHSKVIGYLLWILGFTGAHRFYYGKPVTGTIWFFTFGLFGIGWLIDVFLIPAMDREADLRFTAGPIEYNVAWILLAFLGVFGVHRMYQGKWITGLIYLLTGGLFLVGVLYDFWTLNTQVSIRNAERIGGAESVDRSHARG</sequence>
<proteinExistence type="predicted"/>
<name>A0A5N7KTL6_9PSED</name>
<evidence type="ECO:0000256" key="5">
    <source>
        <dbReference type="SAM" id="Phobius"/>
    </source>
</evidence>
<dbReference type="PANTHER" id="PTHR21016:SF25">
    <property type="entry name" value="TM2 DOMAIN-CONTAINING PROTEIN DDB_G0277895-RELATED"/>
    <property type="match status" value="1"/>
</dbReference>
<accession>A0A5N7KTL6</accession>
<dbReference type="Pfam" id="PF05154">
    <property type="entry name" value="TM2"/>
    <property type="match status" value="2"/>
</dbReference>
<dbReference type="EMBL" id="VUAZ01000193">
    <property type="protein sequence ID" value="MPR05205.1"/>
    <property type="molecule type" value="Genomic_DNA"/>
</dbReference>
<evidence type="ECO:0000313" key="8">
    <source>
        <dbReference type="Proteomes" id="UP000326112"/>
    </source>
</evidence>
<feature type="domain" description="TM2" evidence="6">
    <location>
        <begin position="80"/>
        <end position="125"/>
    </location>
</feature>
<keyword evidence="4 5" id="KW-0472">Membrane</keyword>
<keyword evidence="3 5" id="KW-1133">Transmembrane helix</keyword>
<evidence type="ECO:0000256" key="4">
    <source>
        <dbReference type="ARBA" id="ARBA00023136"/>
    </source>
</evidence>
<evidence type="ECO:0000313" key="7">
    <source>
        <dbReference type="EMBL" id="MPR05205.1"/>
    </source>
</evidence>
<reference evidence="7 8" key="2">
    <citation type="journal article" date="2023" name="Plant Pathol.">
        <title>Dismantling and reorganizing Pseudomonas marginalis sensu#lato.</title>
        <authorList>
            <person name="Sawada H."/>
            <person name="Fujikawa T."/>
            <person name="Satou M."/>
        </authorList>
    </citation>
    <scope>NUCLEOTIDE SEQUENCE [LARGE SCALE GENOMIC DNA]</scope>
    <source>
        <strain evidence="7 8">MAFF 212408</strain>
    </source>
</reference>
<feature type="non-terminal residue" evidence="7">
    <location>
        <position position="152"/>
    </location>
</feature>
<protein>
    <submittedName>
        <fullName evidence="7">TM2 domain-containing protein</fullName>
    </submittedName>
</protein>
<evidence type="ECO:0000256" key="3">
    <source>
        <dbReference type="ARBA" id="ARBA00022989"/>
    </source>
</evidence>
<evidence type="ECO:0000256" key="2">
    <source>
        <dbReference type="ARBA" id="ARBA00022692"/>
    </source>
</evidence>
<feature type="transmembrane region" description="Helical" evidence="5">
    <location>
        <begin position="42"/>
        <end position="62"/>
    </location>
</feature>
<dbReference type="InterPro" id="IPR050932">
    <property type="entry name" value="TM2D1-3-like"/>
</dbReference>